<dbReference type="Pfam" id="PF05669">
    <property type="entry name" value="Med31"/>
    <property type="match status" value="1"/>
</dbReference>
<evidence type="ECO:0000313" key="11">
    <source>
        <dbReference type="Proteomes" id="UP000242525"/>
    </source>
</evidence>
<dbReference type="PANTHER" id="PTHR13186">
    <property type="entry name" value="MEDIATOR OF RNA POLYMERASE II TRANSCRIPTION SUBUNIT 31"/>
    <property type="match status" value="1"/>
</dbReference>
<dbReference type="OrthoDB" id="10257739at2759"/>
<reference evidence="10" key="1">
    <citation type="submission" date="2014-03" db="EMBL/GenBank/DDBJ databases">
        <authorList>
            <person name="Casaregola S."/>
        </authorList>
    </citation>
    <scope>NUCLEOTIDE SEQUENCE [LARGE SCALE GENOMIC DNA]</scope>
    <source>
        <strain evidence="10">CLIB 918</strain>
    </source>
</reference>
<comment type="subunit">
    <text evidence="8">Component of the Mediator complex.</text>
</comment>
<gene>
    <name evidence="10" type="ORF">BN980_GECA06s04740g</name>
</gene>
<sequence>MSIVPQQPPQPPTEEEIVAPTRWEVELEFVQSLANPHYLNFLAQNKYLEKPEFLHYLRYLEYWRRPEYAKYLVYPNCLHMLTLLHEPRFRQEISRLDVAEMVMADFHRRWVEGSAPVTIETSELQLDLPATNTQGAAQPGEGSSDQQQQHQQVVG</sequence>
<dbReference type="EMBL" id="CCBN010000006">
    <property type="protein sequence ID" value="CDO54105.1"/>
    <property type="molecule type" value="Genomic_DNA"/>
</dbReference>
<dbReference type="STRING" id="1173061.A0A0J9XA72"/>
<dbReference type="GO" id="GO:0003712">
    <property type="term" value="F:transcription coregulator activity"/>
    <property type="evidence" value="ECO:0007669"/>
    <property type="project" value="InterPro"/>
</dbReference>
<comment type="subcellular location">
    <subcellularLocation>
        <location evidence="1 8">Nucleus</location>
    </subcellularLocation>
</comment>
<keyword evidence="11" id="KW-1185">Reference proteome</keyword>
<keyword evidence="7 8" id="KW-0539">Nucleus</keyword>
<name>A0A0J9XA72_GEOCN</name>
<comment type="function">
    <text evidence="8">Component of the Mediator complex, a coactivator involved in the regulated transcription of nearly all RNA polymerase II-dependent genes. Mediator functions as a bridge to convey information from gene-specific regulatory proteins to the basal RNA polymerase II transcription machinery. Mediator is recruited to promoters by direct interactions with regulatory proteins and serves as a scaffold for the assembly of a functional preinitiation complex with RNA polymerase II and the general transcription factors.</text>
</comment>
<evidence type="ECO:0000256" key="3">
    <source>
        <dbReference type="ARBA" id="ARBA00019660"/>
    </source>
</evidence>
<accession>A0A0J9XA72</accession>
<dbReference type="Proteomes" id="UP000242525">
    <property type="component" value="Unassembled WGS sequence"/>
</dbReference>
<keyword evidence="5 8" id="KW-0010">Activator</keyword>
<keyword evidence="6 8" id="KW-0804">Transcription</keyword>
<evidence type="ECO:0000256" key="4">
    <source>
        <dbReference type="ARBA" id="ARBA00023015"/>
    </source>
</evidence>
<dbReference type="GO" id="GO:0006355">
    <property type="term" value="P:regulation of DNA-templated transcription"/>
    <property type="evidence" value="ECO:0007669"/>
    <property type="project" value="InterPro"/>
</dbReference>
<dbReference type="AlphaFoldDB" id="A0A0J9XA72"/>
<evidence type="ECO:0000256" key="9">
    <source>
        <dbReference type="SAM" id="MobiDB-lite"/>
    </source>
</evidence>
<comment type="similarity">
    <text evidence="2 8">Belongs to the Mediator complex subunit 31 family.</text>
</comment>
<evidence type="ECO:0000256" key="8">
    <source>
        <dbReference type="RuleBase" id="RU364129"/>
    </source>
</evidence>
<proteinExistence type="inferred from homology"/>
<evidence type="ECO:0000313" key="10">
    <source>
        <dbReference type="EMBL" id="CDO54105.1"/>
    </source>
</evidence>
<keyword evidence="4 8" id="KW-0805">Transcription regulation</keyword>
<dbReference type="GO" id="GO:0016592">
    <property type="term" value="C:mediator complex"/>
    <property type="evidence" value="ECO:0007669"/>
    <property type="project" value="InterPro"/>
</dbReference>
<dbReference type="InterPro" id="IPR038089">
    <property type="entry name" value="Med31_sf"/>
</dbReference>
<dbReference type="Gene3D" id="1.10.10.1340">
    <property type="entry name" value="Mediator of RNA polymerase II, submodule Med31 (Soh1)"/>
    <property type="match status" value="1"/>
</dbReference>
<evidence type="ECO:0000256" key="2">
    <source>
        <dbReference type="ARBA" id="ARBA00006378"/>
    </source>
</evidence>
<organism evidence="10 11">
    <name type="scientific">Geotrichum candidum</name>
    <name type="common">Oospora lactis</name>
    <name type="synonym">Dipodascus geotrichum</name>
    <dbReference type="NCBI Taxonomy" id="1173061"/>
    <lineage>
        <taxon>Eukaryota</taxon>
        <taxon>Fungi</taxon>
        <taxon>Dikarya</taxon>
        <taxon>Ascomycota</taxon>
        <taxon>Saccharomycotina</taxon>
        <taxon>Dipodascomycetes</taxon>
        <taxon>Dipodascales</taxon>
        <taxon>Dipodascaceae</taxon>
        <taxon>Geotrichum</taxon>
    </lineage>
</organism>
<protein>
    <recommendedName>
        <fullName evidence="3 8">Mediator of RNA polymerase II transcription subunit 31</fullName>
    </recommendedName>
</protein>
<evidence type="ECO:0000256" key="6">
    <source>
        <dbReference type="ARBA" id="ARBA00023163"/>
    </source>
</evidence>
<evidence type="ECO:0000256" key="1">
    <source>
        <dbReference type="ARBA" id="ARBA00004123"/>
    </source>
</evidence>
<feature type="compositionally biased region" description="Low complexity" evidence="9">
    <location>
        <begin position="146"/>
        <end position="155"/>
    </location>
</feature>
<evidence type="ECO:0000256" key="7">
    <source>
        <dbReference type="ARBA" id="ARBA00023242"/>
    </source>
</evidence>
<evidence type="ECO:0000256" key="5">
    <source>
        <dbReference type="ARBA" id="ARBA00023159"/>
    </source>
</evidence>
<dbReference type="InterPro" id="IPR008831">
    <property type="entry name" value="Mediator_Med31"/>
</dbReference>
<feature type="region of interest" description="Disordered" evidence="9">
    <location>
        <begin position="130"/>
        <end position="155"/>
    </location>
</feature>
<feature type="compositionally biased region" description="Polar residues" evidence="9">
    <location>
        <begin position="130"/>
        <end position="145"/>
    </location>
</feature>
<comment type="caution">
    <text evidence="10">The sequence shown here is derived from an EMBL/GenBank/DDBJ whole genome shotgun (WGS) entry which is preliminary data.</text>
</comment>